<sequence>MSDLQSKIVTQDLLERSASQPIYLSSIEVVGGETFSNSFFKKLLSPLTDNSDYTLEQLLKQVDLSHKRLMKTDIFQKVDVSFHSDYVKQLPKVESYNREPSIPTKVVFDLSTLSLNAGEGFLNLNSDDILSVNLNYLNNNFLQNAEIVNLGVNYNPYKPNQHLISNGKISINLPNPSFKLISDFHNTNSNNQVWQQSSEHTSGLFSGLMYTAESKKLQTMLGLGVAKRTLHDIDDGASDDLKFFGGEFLKKSIVHQIRYKDLKFLNEITNNFPINGFTLDISNEVSTNDVQGPVASSSTSSASEPFLKSALSTNIFQSFFNNKITTHFSFDLGGIFAKSASSSSTSVHTSDRFYLGGFNSFRGFTKNSLNQDGGYQFYKLSATVYSQLPTFLYKPHHLIRLEDGHGFEANPLRLYATGNIGSVTNDGLKLNAYGDANVATSAGFGLRYFNTWANFDVGYYIANRLNDDNVAGIKDGFQFSVSIGGSNRVI</sequence>
<reference evidence="4" key="1">
    <citation type="submission" date="2022-03" db="EMBL/GenBank/DDBJ databases">
        <authorList>
            <person name="Legras J.-L."/>
            <person name="Devillers H."/>
            <person name="Grondin C."/>
        </authorList>
    </citation>
    <scope>NUCLEOTIDE SEQUENCE</scope>
    <source>
        <strain evidence="4">CLIB 1423</strain>
    </source>
</reference>
<dbReference type="EMBL" id="CAKXYY010000003">
    <property type="protein sequence ID" value="CAH2351214.1"/>
    <property type="molecule type" value="Genomic_DNA"/>
</dbReference>
<dbReference type="GO" id="GO:0019867">
    <property type="term" value="C:outer membrane"/>
    <property type="evidence" value="ECO:0007669"/>
    <property type="project" value="InterPro"/>
</dbReference>
<feature type="domain" description="Bacterial surface antigen (D15)" evidence="3">
    <location>
        <begin position="128"/>
        <end position="482"/>
    </location>
</feature>
<dbReference type="InterPro" id="IPR000184">
    <property type="entry name" value="Bac_surfAg_D15"/>
</dbReference>
<keyword evidence="5" id="KW-1185">Reference proteome</keyword>
<organism evidence="4 5">
    <name type="scientific">[Candida] railenensis</name>
    <dbReference type="NCBI Taxonomy" id="45579"/>
    <lineage>
        <taxon>Eukaryota</taxon>
        <taxon>Fungi</taxon>
        <taxon>Dikarya</taxon>
        <taxon>Ascomycota</taxon>
        <taxon>Saccharomycotina</taxon>
        <taxon>Pichiomycetes</taxon>
        <taxon>Debaryomycetaceae</taxon>
        <taxon>Kurtzmaniella</taxon>
    </lineage>
</organism>
<comment type="caution">
    <text evidence="4">The sequence shown here is derived from an EMBL/GenBank/DDBJ whole genome shotgun (WGS) entry which is preliminary data.</text>
</comment>
<dbReference type="OrthoDB" id="1724197at2759"/>
<evidence type="ECO:0000259" key="3">
    <source>
        <dbReference type="Pfam" id="PF01103"/>
    </source>
</evidence>
<evidence type="ECO:0000256" key="2">
    <source>
        <dbReference type="ARBA" id="ARBA00023136"/>
    </source>
</evidence>
<proteinExistence type="predicted"/>
<dbReference type="Gene3D" id="2.40.160.50">
    <property type="entry name" value="membrane protein fhac: a member of the omp85/tpsb transporter family"/>
    <property type="match status" value="1"/>
</dbReference>
<dbReference type="AlphaFoldDB" id="A0A9P0VX65"/>
<dbReference type="Proteomes" id="UP000837801">
    <property type="component" value="Unassembled WGS sequence"/>
</dbReference>
<evidence type="ECO:0000313" key="5">
    <source>
        <dbReference type="Proteomes" id="UP000837801"/>
    </source>
</evidence>
<dbReference type="Pfam" id="PF01103">
    <property type="entry name" value="Omp85"/>
    <property type="match status" value="1"/>
</dbReference>
<name>A0A9P0VX65_9ASCO</name>
<evidence type="ECO:0000256" key="1">
    <source>
        <dbReference type="ARBA" id="ARBA00004370"/>
    </source>
</evidence>
<protein>
    <recommendedName>
        <fullName evidence="3">Bacterial surface antigen (D15) domain-containing protein</fullName>
    </recommendedName>
</protein>
<comment type="subcellular location">
    <subcellularLocation>
        <location evidence="1">Membrane</location>
    </subcellularLocation>
</comment>
<gene>
    <name evidence="4" type="ORF">CLIB1423_03S01244</name>
</gene>
<accession>A0A9P0VX65</accession>
<evidence type="ECO:0000313" key="4">
    <source>
        <dbReference type="EMBL" id="CAH2351214.1"/>
    </source>
</evidence>
<keyword evidence="2" id="KW-0472">Membrane</keyword>